<dbReference type="HOGENOM" id="CLU_1715951_0_0_1"/>
<keyword evidence="4" id="KW-1185">Reference proteome</keyword>
<reference evidence="2 4" key="1">
    <citation type="journal article" date="2011" name="Nature">
        <title>The Medicago genome provides insight into the evolution of rhizobial symbioses.</title>
        <authorList>
            <person name="Young N.D."/>
            <person name="Debelle F."/>
            <person name="Oldroyd G.E."/>
            <person name="Geurts R."/>
            <person name="Cannon S.B."/>
            <person name="Udvardi M.K."/>
            <person name="Benedito V.A."/>
            <person name="Mayer K.F."/>
            <person name="Gouzy J."/>
            <person name="Schoof H."/>
            <person name="Van de Peer Y."/>
            <person name="Proost S."/>
            <person name="Cook D.R."/>
            <person name="Meyers B.C."/>
            <person name="Spannagl M."/>
            <person name="Cheung F."/>
            <person name="De Mita S."/>
            <person name="Krishnakumar V."/>
            <person name="Gundlach H."/>
            <person name="Zhou S."/>
            <person name="Mudge J."/>
            <person name="Bharti A.K."/>
            <person name="Murray J.D."/>
            <person name="Naoumkina M.A."/>
            <person name="Rosen B."/>
            <person name="Silverstein K.A."/>
            <person name="Tang H."/>
            <person name="Rombauts S."/>
            <person name="Zhao P.X."/>
            <person name="Zhou P."/>
            <person name="Barbe V."/>
            <person name="Bardou P."/>
            <person name="Bechner M."/>
            <person name="Bellec A."/>
            <person name="Berger A."/>
            <person name="Berges H."/>
            <person name="Bidwell S."/>
            <person name="Bisseling T."/>
            <person name="Choisne N."/>
            <person name="Couloux A."/>
            <person name="Denny R."/>
            <person name="Deshpande S."/>
            <person name="Dai X."/>
            <person name="Doyle J.J."/>
            <person name="Dudez A.M."/>
            <person name="Farmer A.D."/>
            <person name="Fouteau S."/>
            <person name="Franken C."/>
            <person name="Gibelin C."/>
            <person name="Gish J."/>
            <person name="Goldstein S."/>
            <person name="Gonzalez A.J."/>
            <person name="Green P.J."/>
            <person name="Hallab A."/>
            <person name="Hartog M."/>
            <person name="Hua A."/>
            <person name="Humphray S.J."/>
            <person name="Jeong D.H."/>
            <person name="Jing Y."/>
            <person name="Jocker A."/>
            <person name="Kenton S.M."/>
            <person name="Kim D.J."/>
            <person name="Klee K."/>
            <person name="Lai H."/>
            <person name="Lang C."/>
            <person name="Lin S."/>
            <person name="Macmil S.L."/>
            <person name="Magdelenat G."/>
            <person name="Matthews L."/>
            <person name="McCorrison J."/>
            <person name="Monaghan E.L."/>
            <person name="Mun J.H."/>
            <person name="Najar F.Z."/>
            <person name="Nicholson C."/>
            <person name="Noirot C."/>
            <person name="O'Bleness M."/>
            <person name="Paule C.R."/>
            <person name="Poulain J."/>
            <person name="Prion F."/>
            <person name="Qin B."/>
            <person name="Qu C."/>
            <person name="Retzel E.F."/>
            <person name="Riddle C."/>
            <person name="Sallet E."/>
            <person name="Samain S."/>
            <person name="Samson N."/>
            <person name="Sanders I."/>
            <person name="Saurat O."/>
            <person name="Scarpelli C."/>
            <person name="Schiex T."/>
            <person name="Segurens B."/>
            <person name="Severin A.J."/>
            <person name="Sherrier D.J."/>
            <person name="Shi R."/>
            <person name="Sims S."/>
            <person name="Singer S.R."/>
            <person name="Sinharoy S."/>
            <person name="Sterck L."/>
            <person name="Viollet A."/>
            <person name="Wang B.B."/>
            <person name="Wang K."/>
            <person name="Wang M."/>
            <person name="Wang X."/>
            <person name="Warfsmann J."/>
            <person name="Weissenbach J."/>
            <person name="White D.D."/>
            <person name="White J.D."/>
            <person name="Wiley G.B."/>
            <person name="Wincker P."/>
            <person name="Xing Y."/>
            <person name="Yang L."/>
            <person name="Yao Z."/>
            <person name="Ying F."/>
            <person name="Zhai J."/>
            <person name="Zhou L."/>
            <person name="Zuber A."/>
            <person name="Denarie J."/>
            <person name="Dixon R.A."/>
            <person name="May G.D."/>
            <person name="Schwartz D.C."/>
            <person name="Rogers J."/>
            <person name="Quetier F."/>
            <person name="Town C.D."/>
            <person name="Roe B.A."/>
        </authorList>
    </citation>
    <scope>NUCLEOTIDE SEQUENCE [LARGE SCALE GENOMIC DNA]</scope>
    <source>
        <strain evidence="2">A17</strain>
        <strain evidence="3 4">cv. Jemalong A17</strain>
    </source>
</reference>
<evidence type="ECO:0000256" key="1">
    <source>
        <dbReference type="SAM" id="MobiDB-lite"/>
    </source>
</evidence>
<dbReference type="AlphaFoldDB" id="G7IDP7"/>
<evidence type="ECO:0000313" key="3">
    <source>
        <dbReference type="EnsemblPlants" id="AES60883"/>
    </source>
</evidence>
<sequence>MRISYHFESITRIDTNIKRDQHGGNKTTTKPAELNIFEKGSENQKAITPTMNRKKTTNAESRRLHILNLILRNQTYPYEVEQPNLNHFKGNVMRRRYLPKKPLTHRHGGGKHQELAYHEQKPNLSEPDQNFVNEGKPCEISNEQNPALPRTIL</sequence>
<proteinExistence type="predicted"/>
<evidence type="ECO:0000313" key="4">
    <source>
        <dbReference type="Proteomes" id="UP000002051"/>
    </source>
</evidence>
<feature type="region of interest" description="Disordered" evidence="1">
    <location>
        <begin position="122"/>
        <end position="153"/>
    </location>
</feature>
<evidence type="ECO:0000313" key="2">
    <source>
        <dbReference type="EMBL" id="AES60883.1"/>
    </source>
</evidence>
<accession>G7IDP7</accession>
<reference evidence="2 4" key="2">
    <citation type="journal article" date="2014" name="BMC Genomics">
        <title>An improved genome release (version Mt4.0) for the model legume Medicago truncatula.</title>
        <authorList>
            <person name="Tang H."/>
            <person name="Krishnakumar V."/>
            <person name="Bidwell S."/>
            <person name="Rosen B."/>
            <person name="Chan A."/>
            <person name="Zhou S."/>
            <person name="Gentzbittel L."/>
            <person name="Childs K.L."/>
            <person name="Yandell M."/>
            <person name="Gundlach H."/>
            <person name="Mayer K.F."/>
            <person name="Schwartz D.C."/>
            <person name="Town C.D."/>
        </authorList>
    </citation>
    <scope>GENOME REANNOTATION</scope>
    <source>
        <strain evidence="3 4">cv. Jemalong A17</strain>
    </source>
</reference>
<dbReference type="EnsemblPlants" id="AES60883">
    <property type="protein sequence ID" value="AES60883"/>
    <property type="gene ID" value="MTR_1g072100"/>
</dbReference>
<protein>
    <submittedName>
        <fullName evidence="2 3">Uncharacterized protein</fullName>
    </submittedName>
</protein>
<dbReference type="Proteomes" id="UP000002051">
    <property type="component" value="Unassembled WGS sequence"/>
</dbReference>
<gene>
    <name evidence="2" type="ordered locus">MTR_1g072100</name>
</gene>
<dbReference type="PaxDb" id="3880-AES60883"/>
<reference evidence="3" key="3">
    <citation type="submission" date="2015-04" db="UniProtKB">
        <authorList>
            <consortium name="EnsemblPlants"/>
        </authorList>
    </citation>
    <scope>IDENTIFICATION</scope>
    <source>
        <strain evidence="3">cv. Jemalong A17</strain>
    </source>
</reference>
<dbReference type="EMBL" id="CM001217">
    <property type="protein sequence ID" value="AES60883.1"/>
    <property type="molecule type" value="Genomic_DNA"/>
</dbReference>
<feature type="compositionally biased region" description="Polar residues" evidence="1">
    <location>
        <begin position="122"/>
        <end position="132"/>
    </location>
</feature>
<name>G7IDP7_MEDTR</name>
<organism evidence="2 4">
    <name type="scientific">Medicago truncatula</name>
    <name type="common">Barrel medic</name>
    <name type="synonym">Medicago tribuloides</name>
    <dbReference type="NCBI Taxonomy" id="3880"/>
    <lineage>
        <taxon>Eukaryota</taxon>
        <taxon>Viridiplantae</taxon>
        <taxon>Streptophyta</taxon>
        <taxon>Embryophyta</taxon>
        <taxon>Tracheophyta</taxon>
        <taxon>Spermatophyta</taxon>
        <taxon>Magnoliopsida</taxon>
        <taxon>eudicotyledons</taxon>
        <taxon>Gunneridae</taxon>
        <taxon>Pentapetalae</taxon>
        <taxon>rosids</taxon>
        <taxon>fabids</taxon>
        <taxon>Fabales</taxon>
        <taxon>Fabaceae</taxon>
        <taxon>Papilionoideae</taxon>
        <taxon>50 kb inversion clade</taxon>
        <taxon>NPAAA clade</taxon>
        <taxon>Hologalegina</taxon>
        <taxon>IRL clade</taxon>
        <taxon>Trifolieae</taxon>
        <taxon>Medicago</taxon>
    </lineage>
</organism>